<dbReference type="CDD" id="cd01189">
    <property type="entry name" value="INT_ICEBs1_C_like"/>
    <property type="match status" value="1"/>
</dbReference>
<evidence type="ECO:0000259" key="6">
    <source>
        <dbReference type="PROSITE" id="PS51900"/>
    </source>
</evidence>
<dbReference type="Gene3D" id="1.10.443.10">
    <property type="entry name" value="Intergrase catalytic core"/>
    <property type="match status" value="1"/>
</dbReference>
<comment type="similarity">
    <text evidence="1">Belongs to the 'phage' integrase family.</text>
</comment>
<keyword evidence="2 4" id="KW-0238">DNA-binding</keyword>
<dbReference type="InterPro" id="IPR050090">
    <property type="entry name" value="Tyrosine_recombinase_XerCD"/>
</dbReference>
<dbReference type="PANTHER" id="PTHR30349">
    <property type="entry name" value="PHAGE INTEGRASE-RELATED"/>
    <property type="match status" value="1"/>
</dbReference>
<dbReference type="GO" id="GO:0003677">
    <property type="term" value="F:DNA binding"/>
    <property type="evidence" value="ECO:0007669"/>
    <property type="project" value="UniProtKB-UniRule"/>
</dbReference>
<dbReference type="Proteomes" id="UP000824159">
    <property type="component" value="Unassembled WGS sequence"/>
</dbReference>
<dbReference type="PROSITE" id="PS51900">
    <property type="entry name" value="CB"/>
    <property type="match status" value="1"/>
</dbReference>
<dbReference type="Pfam" id="PF00589">
    <property type="entry name" value="Phage_integrase"/>
    <property type="match status" value="1"/>
</dbReference>
<accession>A0A9D1HDM5</accession>
<dbReference type="InterPro" id="IPR002104">
    <property type="entry name" value="Integrase_catalytic"/>
</dbReference>
<dbReference type="EMBL" id="DVLX01000066">
    <property type="protein sequence ID" value="HIT99654.1"/>
    <property type="molecule type" value="Genomic_DNA"/>
</dbReference>
<dbReference type="GO" id="GO:0015074">
    <property type="term" value="P:DNA integration"/>
    <property type="evidence" value="ECO:0007669"/>
    <property type="project" value="InterPro"/>
</dbReference>
<proteinExistence type="inferred from homology"/>
<evidence type="ECO:0000256" key="2">
    <source>
        <dbReference type="ARBA" id="ARBA00023125"/>
    </source>
</evidence>
<evidence type="ECO:0000256" key="1">
    <source>
        <dbReference type="ARBA" id="ARBA00008857"/>
    </source>
</evidence>
<dbReference type="GO" id="GO:0006310">
    <property type="term" value="P:DNA recombination"/>
    <property type="evidence" value="ECO:0007669"/>
    <property type="project" value="UniProtKB-KW"/>
</dbReference>
<gene>
    <name evidence="7" type="ORF">IAD12_05315</name>
</gene>
<feature type="domain" description="Tyr recombinase" evidence="5">
    <location>
        <begin position="196"/>
        <end position="447"/>
    </location>
</feature>
<evidence type="ECO:0000313" key="8">
    <source>
        <dbReference type="Proteomes" id="UP000824159"/>
    </source>
</evidence>
<dbReference type="InterPro" id="IPR013762">
    <property type="entry name" value="Integrase-like_cat_sf"/>
</dbReference>
<evidence type="ECO:0000313" key="7">
    <source>
        <dbReference type="EMBL" id="HIT99654.1"/>
    </source>
</evidence>
<name>A0A9D1HDM5_9FIRM</name>
<sequence length="455" mass="53307">MTANESLQNGSVRKKGNQWYYRFRVQESDGSWKQREFKGGKTKKETELMLKQALNDYKYEGELFDPGSLTVAELCDQWWESEVENSDMASNSRTGLQAAIKHIKKEELGSRKLRDLTIEDIQAYVDLKSYGKFDERGNRTVRAYAESTLRKHFSVLNGMFKYAVYPKRYLRENPMQYVKKRRQQKVVKIFGDSEENKVSTITHGEFEKAVEFFLKNEHLSYYALPVQIAYYTGLRAGEVCGLNWEDIDFERARLTVRRSMYYDKEEKCWELKVPKNGKPRVVDFGESLLEILKQAKKEQLERQSRYGQYYHQHFMQPREIRGRVHWQIFTKAYADDGVLSSRVTKGKFIEEANMKEPLQPLFFVCSKQDGELLTTQSLKYCNKVLQKEVCGLEHFHFHALRRTYASTLVNHGANLKDVQMLLGHSDIKITLNTYSHVDDESRRKAVDIFEKAVTG</sequence>
<evidence type="ECO:0000256" key="3">
    <source>
        <dbReference type="ARBA" id="ARBA00023172"/>
    </source>
</evidence>
<dbReference type="AlphaFoldDB" id="A0A9D1HDM5"/>
<dbReference type="PROSITE" id="PS51898">
    <property type="entry name" value="TYR_RECOMBINASE"/>
    <property type="match status" value="1"/>
</dbReference>
<organism evidence="7 8">
    <name type="scientific">Candidatus Allocopromorpha excrementavium</name>
    <dbReference type="NCBI Taxonomy" id="2840741"/>
    <lineage>
        <taxon>Bacteria</taxon>
        <taxon>Bacillati</taxon>
        <taxon>Bacillota</taxon>
        <taxon>Clostridia</taxon>
        <taxon>Eubacteriales</taxon>
        <taxon>Eubacteriaceae</taxon>
        <taxon>Eubacteriaceae incertae sedis</taxon>
        <taxon>Candidatus Allocopromorpha</taxon>
    </lineage>
</organism>
<evidence type="ECO:0000259" key="5">
    <source>
        <dbReference type="PROSITE" id="PS51898"/>
    </source>
</evidence>
<dbReference type="InterPro" id="IPR011010">
    <property type="entry name" value="DNA_brk_join_enz"/>
</dbReference>
<dbReference type="InterPro" id="IPR010998">
    <property type="entry name" value="Integrase_recombinase_N"/>
</dbReference>
<dbReference type="PANTHER" id="PTHR30349:SF64">
    <property type="entry name" value="PROPHAGE INTEGRASE INTD-RELATED"/>
    <property type="match status" value="1"/>
</dbReference>
<protein>
    <submittedName>
        <fullName evidence="7">Tyrosine-type recombinase/integrase</fullName>
    </submittedName>
</protein>
<reference evidence="7" key="2">
    <citation type="journal article" date="2021" name="PeerJ">
        <title>Extensive microbial diversity within the chicken gut microbiome revealed by metagenomics and culture.</title>
        <authorList>
            <person name="Gilroy R."/>
            <person name="Ravi A."/>
            <person name="Getino M."/>
            <person name="Pursley I."/>
            <person name="Horton D.L."/>
            <person name="Alikhan N.F."/>
            <person name="Baker D."/>
            <person name="Gharbi K."/>
            <person name="Hall N."/>
            <person name="Watson M."/>
            <person name="Adriaenssens E.M."/>
            <person name="Foster-Nyarko E."/>
            <person name="Jarju S."/>
            <person name="Secka A."/>
            <person name="Antonio M."/>
            <person name="Oren A."/>
            <person name="Chaudhuri R.R."/>
            <person name="La Ragione R."/>
            <person name="Hildebrand F."/>
            <person name="Pallen M.J."/>
        </authorList>
    </citation>
    <scope>NUCLEOTIDE SEQUENCE</scope>
    <source>
        <strain evidence="7">CHK176-22527</strain>
    </source>
</reference>
<keyword evidence="3" id="KW-0233">DNA recombination</keyword>
<evidence type="ECO:0000256" key="4">
    <source>
        <dbReference type="PROSITE-ProRule" id="PRU01248"/>
    </source>
</evidence>
<reference evidence="7" key="1">
    <citation type="submission" date="2020-10" db="EMBL/GenBank/DDBJ databases">
        <authorList>
            <person name="Gilroy R."/>
        </authorList>
    </citation>
    <scope>NUCLEOTIDE SEQUENCE</scope>
    <source>
        <strain evidence="7">CHK176-22527</strain>
    </source>
</reference>
<comment type="caution">
    <text evidence="7">The sequence shown here is derived from an EMBL/GenBank/DDBJ whole genome shotgun (WGS) entry which is preliminary data.</text>
</comment>
<feature type="domain" description="Core-binding (CB)" evidence="6">
    <location>
        <begin position="69"/>
        <end position="164"/>
    </location>
</feature>
<dbReference type="SUPFAM" id="SSF56349">
    <property type="entry name" value="DNA breaking-rejoining enzymes"/>
    <property type="match status" value="1"/>
</dbReference>
<dbReference type="Gene3D" id="1.10.150.130">
    <property type="match status" value="1"/>
</dbReference>
<dbReference type="InterPro" id="IPR044068">
    <property type="entry name" value="CB"/>
</dbReference>